<dbReference type="CDD" id="cd00254">
    <property type="entry name" value="LT-like"/>
    <property type="match status" value="1"/>
</dbReference>
<accession>A0A653AHN4</accession>
<dbReference type="PANTHER" id="PTHR37423">
    <property type="entry name" value="SOLUBLE LYTIC MUREIN TRANSGLYCOSYLASE-RELATED"/>
    <property type="match status" value="1"/>
</dbReference>
<evidence type="ECO:0000256" key="1">
    <source>
        <dbReference type="ARBA" id="ARBA00007734"/>
    </source>
</evidence>
<feature type="domain" description="Transglycosylase SLT" evidence="2">
    <location>
        <begin position="72"/>
        <end position="170"/>
    </location>
</feature>
<organism evidence="4">
    <name type="scientific">Uncultured Desulfatiglans sp</name>
    <dbReference type="NCBI Taxonomy" id="1748965"/>
    <lineage>
        <taxon>Bacteria</taxon>
        <taxon>Pseudomonadati</taxon>
        <taxon>Thermodesulfobacteriota</taxon>
        <taxon>Desulfobacteria</taxon>
        <taxon>Desulfatiglandales</taxon>
        <taxon>Desulfatiglandaceae</taxon>
        <taxon>Desulfatiglans</taxon>
        <taxon>environmental samples</taxon>
    </lineage>
</organism>
<dbReference type="InterPro" id="IPR023346">
    <property type="entry name" value="Lysozyme-like_dom_sf"/>
</dbReference>
<gene>
    <name evidence="4" type="ORF">TRIP_B50357</name>
</gene>
<dbReference type="InterPro" id="IPR008258">
    <property type="entry name" value="Transglycosylase_SLT_dom_1"/>
</dbReference>
<dbReference type="PANTHER" id="PTHR37423:SF2">
    <property type="entry name" value="MEMBRANE-BOUND LYTIC MUREIN TRANSGLYCOSYLASE C"/>
    <property type="match status" value="1"/>
</dbReference>
<feature type="domain" description="DUF4124" evidence="3">
    <location>
        <begin position="17"/>
        <end position="68"/>
    </location>
</feature>
<dbReference type="InterPro" id="IPR025392">
    <property type="entry name" value="DUF4124"/>
</dbReference>
<sequence>MGRTSCRIGGLAAGIILFLAWTGAAMADIYRYVDKNGVVHFTNIKKSERYKPYIRSGKRVAAKRPQDYDAIIHRAARRFNLQPELIKAVIKAESDFNSRAVSNKGAQGLMQLMPPTAVDLDVMNPFDPEQNIFGGVRYLSELHKRFNNDTVLALAAYNAGPERVMECQGVPPFKETHDFIARVKKFYLQYCRVGD</sequence>
<evidence type="ECO:0000259" key="2">
    <source>
        <dbReference type="Pfam" id="PF01464"/>
    </source>
</evidence>
<dbReference type="Gene3D" id="1.10.530.10">
    <property type="match status" value="1"/>
</dbReference>
<reference evidence="4" key="1">
    <citation type="submission" date="2018-07" db="EMBL/GenBank/DDBJ databases">
        <authorList>
            <consortium name="Genoscope - CEA"/>
            <person name="William W."/>
        </authorList>
    </citation>
    <scope>NUCLEOTIDE SEQUENCE</scope>
    <source>
        <strain evidence="4">IK1</strain>
    </source>
</reference>
<evidence type="ECO:0000313" key="4">
    <source>
        <dbReference type="EMBL" id="VBB47538.1"/>
    </source>
</evidence>
<protein>
    <submittedName>
        <fullName evidence="4">Transglycosylase SLT domain protein</fullName>
    </submittedName>
</protein>
<dbReference type="Pfam" id="PF01464">
    <property type="entry name" value="SLT"/>
    <property type="match status" value="1"/>
</dbReference>
<dbReference type="Pfam" id="PF13511">
    <property type="entry name" value="DUF4124"/>
    <property type="match status" value="1"/>
</dbReference>
<dbReference type="AlphaFoldDB" id="A0A653AHN4"/>
<dbReference type="SUPFAM" id="SSF53955">
    <property type="entry name" value="Lysozyme-like"/>
    <property type="match status" value="1"/>
</dbReference>
<dbReference type="EMBL" id="UPXX01000032">
    <property type="protein sequence ID" value="VBB47538.1"/>
    <property type="molecule type" value="Genomic_DNA"/>
</dbReference>
<name>A0A653AHN4_UNCDX</name>
<proteinExistence type="inferred from homology"/>
<evidence type="ECO:0000259" key="3">
    <source>
        <dbReference type="Pfam" id="PF13511"/>
    </source>
</evidence>
<comment type="similarity">
    <text evidence="1">Belongs to the transglycosylase Slt family.</text>
</comment>